<comment type="catalytic activity">
    <reaction evidence="7">
        <text>L-homoserine + ATP = O-phospho-L-homoserine + ADP + H(+)</text>
        <dbReference type="Rhea" id="RHEA:13985"/>
        <dbReference type="ChEBI" id="CHEBI:15378"/>
        <dbReference type="ChEBI" id="CHEBI:30616"/>
        <dbReference type="ChEBI" id="CHEBI:57476"/>
        <dbReference type="ChEBI" id="CHEBI:57590"/>
        <dbReference type="ChEBI" id="CHEBI:456216"/>
        <dbReference type="EC" id="2.7.1.39"/>
    </reaction>
</comment>
<dbReference type="InterPro" id="IPR000870">
    <property type="entry name" value="Homoserine_kinase"/>
</dbReference>
<keyword evidence="2 7" id="KW-0808">Transferase</keyword>
<comment type="function">
    <text evidence="7">Catalyzes the ATP-dependent phosphorylation of L-homoserine to L-homoserine phosphate.</text>
</comment>
<comment type="subcellular location">
    <subcellularLocation>
        <location evidence="7">Cytoplasm</location>
    </subcellularLocation>
</comment>
<evidence type="ECO:0000256" key="1">
    <source>
        <dbReference type="ARBA" id="ARBA00022605"/>
    </source>
</evidence>
<keyword evidence="6 7" id="KW-0067">ATP-binding</keyword>
<comment type="similarity">
    <text evidence="7">Belongs to the GHMP kinase family. Homoserine kinase subfamily.</text>
</comment>
<evidence type="ECO:0000259" key="10">
    <source>
        <dbReference type="Pfam" id="PF08544"/>
    </source>
</evidence>
<dbReference type="GO" id="GO:0004413">
    <property type="term" value="F:homoserine kinase activity"/>
    <property type="evidence" value="ECO:0007669"/>
    <property type="project" value="UniProtKB-UniRule"/>
</dbReference>
<dbReference type="EC" id="2.7.1.39" evidence="7 8"/>
<feature type="binding site" evidence="7">
    <location>
        <begin position="88"/>
        <end position="98"/>
    </location>
    <ligand>
        <name>ATP</name>
        <dbReference type="ChEBI" id="CHEBI:30616"/>
    </ligand>
</feature>
<evidence type="ECO:0000256" key="4">
    <source>
        <dbReference type="ARBA" id="ARBA00022741"/>
    </source>
</evidence>
<dbReference type="PANTHER" id="PTHR20861:SF1">
    <property type="entry name" value="HOMOSERINE KINASE"/>
    <property type="match status" value="1"/>
</dbReference>
<evidence type="ECO:0000313" key="11">
    <source>
        <dbReference type="EMBL" id="SDO51703.1"/>
    </source>
</evidence>
<keyword evidence="1 7" id="KW-0028">Amino-acid biosynthesis</keyword>
<dbReference type="InterPro" id="IPR006204">
    <property type="entry name" value="GHMP_kinase_N_dom"/>
</dbReference>
<keyword evidence="7" id="KW-0963">Cytoplasm</keyword>
<dbReference type="GO" id="GO:0005737">
    <property type="term" value="C:cytoplasm"/>
    <property type="evidence" value="ECO:0007669"/>
    <property type="project" value="UniProtKB-SubCell"/>
</dbReference>
<dbReference type="HAMAP" id="MF_00384">
    <property type="entry name" value="Homoser_kinase"/>
    <property type="match status" value="1"/>
</dbReference>
<dbReference type="SUPFAM" id="SSF55060">
    <property type="entry name" value="GHMP Kinase, C-terminal domain"/>
    <property type="match status" value="1"/>
</dbReference>
<keyword evidence="12" id="KW-1185">Reference proteome</keyword>
<dbReference type="Pfam" id="PF00288">
    <property type="entry name" value="GHMP_kinases_N"/>
    <property type="match status" value="1"/>
</dbReference>
<dbReference type="EMBL" id="FNIL01000016">
    <property type="protein sequence ID" value="SDO51703.1"/>
    <property type="molecule type" value="Genomic_DNA"/>
</dbReference>
<evidence type="ECO:0000256" key="3">
    <source>
        <dbReference type="ARBA" id="ARBA00022697"/>
    </source>
</evidence>
<organism evidence="11 12">
    <name type="scientific">Alkalicoccus daliensis</name>
    <dbReference type="NCBI Taxonomy" id="745820"/>
    <lineage>
        <taxon>Bacteria</taxon>
        <taxon>Bacillati</taxon>
        <taxon>Bacillota</taxon>
        <taxon>Bacilli</taxon>
        <taxon>Bacillales</taxon>
        <taxon>Bacillaceae</taxon>
        <taxon>Alkalicoccus</taxon>
    </lineage>
</organism>
<dbReference type="PANTHER" id="PTHR20861">
    <property type="entry name" value="HOMOSERINE/4-DIPHOSPHOCYTIDYL-2-C-METHYL-D-ERYTHRITOL KINASE"/>
    <property type="match status" value="1"/>
</dbReference>
<feature type="domain" description="GHMP kinase N-terminal" evidence="9">
    <location>
        <begin position="59"/>
        <end position="141"/>
    </location>
</feature>
<keyword evidence="5 7" id="KW-0418">Kinase</keyword>
<dbReference type="GO" id="GO:0009088">
    <property type="term" value="P:threonine biosynthetic process"/>
    <property type="evidence" value="ECO:0007669"/>
    <property type="project" value="UniProtKB-UniRule"/>
</dbReference>
<dbReference type="NCBIfam" id="TIGR00191">
    <property type="entry name" value="thrB"/>
    <property type="match status" value="1"/>
</dbReference>
<evidence type="ECO:0000313" key="12">
    <source>
        <dbReference type="Proteomes" id="UP000198778"/>
    </source>
</evidence>
<evidence type="ECO:0000256" key="8">
    <source>
        <dbReference type="NCBIfam" id="TIGR00191"/>
    </source>
</evidence>
<protein>
    <recommendedName>
        <fullName evidence="7 8">Homoserine kinase</fullName>
        <shortName evidence="7">HK</shortName>
        <shortName evidence="7">HSK</shortName>
        <ecNumber evidence="7 8">2.7.1.39</ecNumber>
    </recommendedName>
</protein>
<evidence type="ECO:0000256" key="5">
    <source>
        <dbReference type="ARBA" id="ARBA00022777"/>
    </source>
</evidence>
<name>A0A1H0K7D6_9BACI</name>
<dbReference type="Proteomes" id="UP000198778">
    <property type="component" value="Unassembled WGS sequence"/>
</dbReference>
<evidence type="ECO:0000259" key="9">
    <source>
        <dbReference type="Pfam" id="PF00288"/>
    </source>
</evidence>
<comment type="pathway">
    <text evidence="7">Amino-acid biosynthesis; L-threonine biosynthesis; L-threonine from L-aspartate: step 4/5.</text>
</comment>
<dbReference type="InterPro" id="IPR036554">
    <property type="entry name" value="GHMP_kinase_C_sf"/>
</dbReference>
<evidence type="ECO:0000256" key="6">
    <source>
        <dbReference type="ARBA" id="ARBA00022840"/>
    </source>
</evidence>
<feature type="domain" description="GHMP kinase C-terminal" evidence="10">
    <location>
        <begin position="202"/>
        <end position="278"/>
    </location>
</feature>
<dbReference type="PRINTS" id="PR00958">
    <property type="entry name" value="HOMSERKINASE"/>
</dbReference>
<dbReference type="InterPro" id="IPR013750">
    <property type="entry name" value="GHMP_kinase_C_dom"/>
</dbReference>
<dbReference type="AlphaFoldDB" id="A0A1H0K7D6"/>
<keyword evidence="4 7" id="KW-0547">Nucleotide-binding</keyword>
<dbReference type="GO" id="GO:0005524">
    <property type="term" value="F:ATP binding"/>
    <property type="evidence" value="ECO:0007669"/>
    <property type="project" value="UniProtKB-UniRule"/>
</dbReference>
<evidence type="ECO:0000256" key="2">
    <source>
        <dbReference type="ARBA" id="ARBA00022679"/>
    </source>
</evidence>
<dbReference type="PIRSF" id="PIRSF000676">
    <property type="entry name" value="Homoser_kin"/>
    <property type="match status" value="1"/>
</dbReference>
<dbReference type="InterPro" id="IPR020568">
    <property type="entry name" value="Ribosomal_Su5_D2-typ_SF"/>
</dbReference>
<dbReference type="Pfam" id="PF08544">
    <property type="entry name" value="GHMP_kinases_C"/>
    <property type="match status" value="1"/>
</dbReference>
<evidence type="ECO:0000256" key="7">
    <source>
        <dbReference type="HAMAP-Rule" id="MF_00384"/>
    </source>
</evidence>
<reference evidence="12" key="1">
    <citation type="submission" date="2016-10" db="EMBL/GenBank/DDBJ databases">
        <authorList>
            <person name="Varghese N."/>
            <person name="Submissions S."/>
        </authorList>
    </citation>
    <scope>NUCLEOTIDE SEQUENCE [LARGE SCALE GENOMIC DNA]</scope>
    <source>
        <strain evidence="12">CGMCC 1.10369</strain>
    </source>
</reference>
<dbReference type="Gene3D" id="3.30.230.10">
    <property type="match status" value="1"/>
</dbReference>
<keyword evidence="3 7" id="KW-0791">Threonine biosynthesis</keyword>
<dbReference type="InterPro" id="IPR014721">
    <property type="entry name" value="Ribsml_uS5_D2-typ_fold_subgr"/>
</dbReference>
<dbReference type="OrthoDB" id="9769912at2"/>
<dbReference type="SUPFAM" id="SSF54211">
    <property type="entry name" value="Ribosomal protein S5 domain 2-like"/>
    <property type="match status" value="1"/>
</dbReference>
<dbReference type="Gene3D" id="3.30.70.890">
    <property type="entry name" value="GHMP kinase, C-terminal domain"/>
    <property type="match status" value="1"/>
</dbReference>
<dbReference type="STRING" id="745820.SAMN04488053_11638"/>
<sequence>MTKGWKIRVPASTANLGPGFDSVGMALSKYLTLFVTPAAEWSFTGHSRHLEGIPSGKDNLIYIIAAWVAEKYEVTLPAAKVEMESDIPLSRGFGSSATAIVAGIELVNELCELKLTKEDKAHWASLYEGHPDNVVPSIYGGLVIGSQFEEDTYLVHAGVPTVDLVAVVPSYELSTKESRDTLPEGFTYKSAVAASSIANVLVAAIMQDNWELAGEVMQKDLFHRPYRLPSIPEWQRAELLVKELPVYGATLSGAGPIILFFVPKGKGKEVQLQLRSHYQEHVVEQVEVDTEGAVTEVLQKDHSYVNSGKQ</sequence>
<dbReference type="RefSeq" id="WP_090844095.1">
    <property type="nucleotide sequence ID" value="NZ_FNIL01000016.1"/>
</dbReference>
<dbReference type="UniPathway" id="UPA00050">
    <property type="reaction ID" value="UER00064"/>
</dbReference>
<accession>A0A1H0K7D6</accession>
<proteinExistence type="inferred from homology"/>
<gene>
    <name evidence="7" type="primary">thrB</name>
    <name evidence="11" type="ORF">SAMN04488053_11638</name>
</gene>